<dbReference type="PANTHER" id="PTHR40128">
    <property type="entry name" value="EXPRESSED PROTEIN"/>
    <property type="match status" value="1"/>
</dbReference>
<dbReference type="SUPFAM" id="SSF51197">
    <property type="entry name" value="Clavaminate synthase-like"/>
    <property type="match status" value="1"/>
</dbReference>
<evidence type="ECO:0000313" key="2">
    <source>
        <dbReference type="EMBL" id="KAK0642666.1"/>
    </source>
</evidence>
<organism evidence="2 3">
    <name type="scientific">Lasiodiplodia hormozganensis</name>
    <dbReference type="NCBI Taxonomy" id="869390"/>
    <lineage>
        <taxon>Eukaryota</taxon>
        <taxon>Fungi</taxon>
        <taxon>Dikarya</taxon>
        <taxon>Ascomycota</taxon>
        <taxon>Pezizomycotina</taxon>
        <taxon>Dothideomycetes</taxon>
        <taxon>Dothideomycetes incertae sedis</taxon>
        <taxon>Botryosphaeriales</taxon>
        <taxon>Botryosphaeriaceae</taxon>
        <taxon>Lasiodiplodia</taxon>
    </lineage>
</organism>
<protein>
    <recommendedName>
        <fullName evidence="4">Phytanoyl-CoA dioxygenase</fullName>
    </recommendedName>
</protein>
<keyword evidence="3" id="KW-1185">Reference proteome</keyword>
<accession>A0AA40CKV2</accession>
<evidence type="ECO:0008006" key="4">
    <source>
        <dbReference type="Google" id="ProtNLM"/>
    </source>
</evidence>
<evidence type="ECO:0000313" key="3">
    <source>
        <dbReference type="Proteomes" id="UP001175001"/>
    </source>
</evidence>
<proteinExistence type="predicted"/>
<feature type="region of interest" description="Disordered" evidence="1">
    <location>
        <begin position="1"/>
        <end position="21"/>
    </location>
</feature>
<name>A0AA40CKV2_9PEZI</name>
<comment type="caution">
    <text evidence="2">The sequence shown here is derived from an EMBL/GenBank/DDBJ whole genome shotgun (WGS) entry which is preliminary data.</text>
</comment>
<dbReference type="Gene3D" id="2.60.120.620">
    <property type="entry name" value="q2cbj1_9rhob like domain"/>
    <property type="match status" value="2"/>
</dbReference>
<reference evidence="2" key="1">
    <citation type="submission" date="2023-06" db="EMBL/GenBank/DDBJ databases">
        <title>Multi-omics analyses reveal the molecular pathogenesis toolkit of Lasiodiplodia hormozganensis, a cross-kingdom pathogen.</title>
        <authorList>
            <person name="Felix C."/>
            <person name="Meneses R."/>
            <person name="Goncalves M.F.M."/>
            <person name="Tilleman L."/>
            <person name="Duarte A.S."/>
            <person name="Jorrin-Novo J.V."/>
            <person name="Van De Peer Y."/>
            <person name="Deforce D."/>
            <person name="Van Nieuwerburgh F."/>
            <person name="Esteves A.C."/>
            <person name="Alves A."/>
        </authorList>
    </citation>
    <scope>NUCLEOTIDE SEQUENCE</scope>
    <source>
        <strain evidence="2">CBS 339.90</strain>
    </source>
</reference>
<dbReference type="EMBL" id="JAUJDW010000069">
    <property type="protein sequence ID" value="KAK0642666.1"/>
    <property type="molecule type" value="Genomic_DNA"/>
</dbReference>
<dbReference type="AlphaFoldDB" id="A0AA40CKV2"/>
<dbReference type="Proteomes" id="UP001175001">
    <property type="component" value="Unassembled WGS sequence"/>
</dbReference>
<gene>
    <name evidence="2" type="ORF">DIS24_g8820</name>
</gene>
<dbReference type="PANTHER" id="PTHR40128:SF1">
    <property type="entry name" value="PHYTANOYL-COA HYDROXYLASE"/>
    <property type="match status" value="1"/>
</dbReference>
<sequence length="255" mass="28022">MLQNTDLSNPELHVNDGPLAPSDVTLLRQSRADEPLEELRHRYHNEGYLFIKGLLPRADVLKAREQYFSMIERSSVLKPGSNPVDGIFDPEKDKADFAGIGANAASASSRPGGGTNSASFVDLALSAHYAPCVGADRVYVNLEGGGLIYLEHGDKLDQQFEDDFAKEAAVAGLSEEERKNSFNRNMMTTGFLADGPAGFARQHNSRWLLTAYEACDVVFHKPHMIHASSINQGPESRIRLGTDLRFVNASRPYDS</sequence>
<evidence type="ECO:0000256" key="1">
    <source>
        <dbReference type="SAM" id="MobiDB-lite"/>
    </source>
</evidence>